<dbReference type="EMBL" id="BKCJ010513890">
    <property type="protein sequence ID" value="GFA91775.1"/>
    <property type="molecule type" value="Genomic_DNA"/>
</dbReference>
<reference evidence="1" key="1">
    <citation type="journal article" date="2019" name="Sci. Rep.">
        <title>Draft genome of Tanacetum cinerariifolium, the natural source of mosquito coil.</title>
        <authorList>
            <person name="Yamashiro T."/>
            <person name="Shiraishi A."/>
            <person name="Satake H."/>
            <person name="Nakayama K."/>
        </authorList>
    </citation>
    <scope>NUCLEOTIDE SEQUENCE</scope>
</reference>
<evidence type="ECO:0000313" key="1">
    <source>
        <dbReference type="EMBL" id="GFA91775.1"/>
    </source>
</evidence>
<dbReference type="GO" id="GO:0016740">
    <property type="term" value="F:transferase activity"/>
    <property type="evidence" value="ECO:0007669"/>
    <property type="project" value="UniProtKB-KW"/>
</dbReference>
<keyword evidence="1" id="KW-0808">Transferase</keyword>
<name>A0A699KF73_TANCI</name>
<gene>
    <name evidence="1" type="ORF">Tci_663747</name>
</gene>
<organism evidence="1">
    <name type="scientific">Tanacetum cinerariifolium</name>
    <name type="common">Dalmatian daisy</name>
    <name type="synonym">Chrysanthemum cinerariifolium</name>
    <dbReference type="NCBI Taxonomy" id="118510"/>
    <lineage>
        <taxon>Eukaryota</taxon>
        <taxon>Viridiplantae</taxon>
        <taxon>Streptophyta</taxon>
        <taxon>Embryophyta</taxon>
        <taxon>Tracheophyta</taxon>
        <taxon>Spermatophyta</taxon>
        <taxon>Magnoliopsida</taxon>
        <taxon>eudicotyledons</taxon>
        <taxon>Gunneridae</taxon>
        <taxon>Pentapetalae</taxon>
        <taxon>asterids</taxon>
        <taxon>campanulids</taxon>
        <taxon>Asterales</taxon>
        <taxon>Asteraceae</taxon>
        <taxon>Asteroideae</taxon>
        <taxon>Anthemideae</taxon>
        <taxon>Anthemidinae</taxon>
        <taxon>Tanacetum</taxon>
    </lineage>
</organism>
<comment type="caution">
    <text evidence="1">The sequence shown here is derived from an EMBL/GenBank/DDBJ whole genome shotgun (WGS) entry which is preliminary data.</text>
</comment>
<sequence>MVFQDTFHKKYALSSYVEAHTPMPEDGGHWSALHSSVMATPFFLEFMMFFRSRCYWKMLQFDQGDMGDEMCVLGYGLEDVV</sequence>
<dbReference type="AlphaFoldDB" id="A0A699KF73"/>
<protein>
    <submittedName>
        <fullName evidence="1">Glycosyl transferase</fullName>
    </submittedName>
</protein>
<proteinExistence type="predicted"/>
<dbReference type="PANTHER" id="PTHR46635">
    <property type="entry name" value="GLYCOSYL TRANSFERASE FAMILY 1 PROTEIN"/>
    <property type="match status" value="1"/>
</dbReference>
<accession>A0A699KF73</accession>
<dbReference type="PANTHER" id="PTHR46635:SF2">
    <property type="entry name" value="GLYCOSYL TRANSFERASE FAMILY 1 DOMAIN-CONTAINING PROTEIN"/>
    <property type="match status" value="1"/>
</dbReference>